<sequence>MNSGLNVLRSHFGFASFYKSPFNLNVNSPRSVREYHMPVFFVVFYSDNWLVYKNKNLQQNCP</sequence>
<accession>A0A0H3F9N0</accession>
<gene>
    <name evidence="1" type="ordered locus">Rahaq_2023</name>
</gene>
<proteinExistence type="predicted"/>
<evidence type="ECO:0000313" key="1">
    <source>
        <dbReference type="EMBL" id="ADW73638.1"/>
    </source>
</evidence>
<evidence type="ECO:0000313" key="2">
    <source>
        <dbReference type="Proteomes" id="UP000007257"/>
    </source>
</evidence>
<dbReference type="Proteomes" id="UP000007257">
    <property type="component" value="Chromosome"/>
</dbReference>
<reference evidence="2" key="1">
    <citation type="submission" date="2011-01" db="EMBL/GenBank/DDBJ databases">
        <title>Complete sequence of chromosome of Rahnella sp. Y9602.</title>
        <authorList>
            <consortium name="US DOE Joint Genome Institute"/>
            <person name="Lucas S."/>
            <person name="Copeland A."/>
            <person name="Lapidus A."/>
            <person name="Cheng J.-F."/>
            <person name="Goodwin L."/>
            <person name="Pitluck S."/>
            <person name="Lu M."/>
            <person name="Detter J.C."/>
            <person name="Han C."/>
            <person name="Tapia R."/>
            <person name="Land M."/>
            <person name="Hauser L."/>
            <person name="Kyrpides N."/>
            <person name="Ivanova N."/>
            <person name="Ovchinnikova G."/>
            <person name="Pagani I."/>
            <person name="Sobecky P.A."/>
            <person name="Martinez R.J."/>
            <person name="Woyke T."/>
        </authorList>
    </citation>
    <scope>NUCLEOTIDE SEQUENCE [LARGE SCALE GENOMIC DNA]</scope>
    <source>
        <strain evidence="2">Y9602</strain>
    </source>
</reference>
<dbReference type="EMBL" id="CP002505">
    <property type="protein sequence ID" value="ADW73638.1"/>
    <property type="molecule type" value="Genomic_DNA"/>
</dbReference>
<name>A0A0H3F9N0_RAHSY</name>
<dbReference type="KEGG" id="rah:Rahaq_2023"/>
<dbReference type="AlphaFoldDB" id="A0A0H3F9N0"/>
<dbReference type="HOGENOM" id="CLU_2900978_0_0_6"/>
<reference evidence="1 2" key="2">
    <citation type="journal article" date="2012" name="J. Bacteriol.">
        <title>Complete Genome Sequence of Rahnella sp. Strain Y9602, a Gammaproteobacterium Isolate from Metal- and Radionuclide-Contaminated Soil.</title>
        <authorList>
            <person name="Martinez R.J."/>
            <person name="Bruce D."/>
            <person name="Detter C."/>
            <person name="Goodwin L.A."/>
            <person name="Han J."/>
            <person name="Han C.S."/>
            <person name="Held B."/>
            <person name="Land M.L."/>
            <person name="Mikhailova N."/>
            <person name="Nolan M."/>
            <person name="Pennacchio L."/>
            <person name="Pitluck S."/>
            <person name="Tapia R."/>
            <person name="Woyke T."/>
            <person name="Sobecky P.A."/>
        </authorList>
    </citation>
    <scope>NUCLEOTIDE SEQUENCE [LARGE SCALE GENOMIC DNA]</scope>
    <source>
        <strain evidence="1 2">Y9602</strain>
    </source>
</reference>
<protein>
    <submittedName>
        <fullName evidence="1">Uncharacterized protein</fullName>
    </submittedName>
</protein>
<organism evidence="1 2">
    <name type="scientific">Rahnella sp. (strain Y9602)</name>
    <dbReference type="NCBI Taxonomy" id="2703885"/>
    <lineage>
        <taxon>Bacteria</taxon>
        <taxon>Pseudomonadati</taxon>
        <taxon>Pseudomonadota</taxon>
        <taxon>Gammaproteobacteria</taxon>
        <taxon>Enterobacterales</taxon>
        <taxon>Yersiniaceae</taxon>
        <taxon>Rahnella</taxon>
    </lineage>
</organism>